<reference evidence="1 2" key="1">
    <citation type="journal article" date="2009" name="PLoS ONE">
        <title>Genome sequence of the pathogenic intestinal spirochete Brachyspira hyodysenteriae reveals adaptations to its lifestyle in the porcine large intestine.</title>
        <authorList>
            <person name="Bellgard M.I."/>
            <person name="Wanchanthuek P."/>
            <person name="La T."/>
            <person name="Ryan K."/>
            <person name="Moolhuijzen P."/>
            <person name="Albertyn Z."/>
            <person name="Shaban B."/>
            <person name="Motro Y."/>
            <person name="Dunn D.S."/>
            <person name="Schibeci D."/>
            <person name="Hunter A."/>
            <person name="Barrero R."/>
            <person name="Phillips N.D."/>
            <person name="Hampson D.J."/>
        </authorList>
    </citation>
    <scope>NUCLEOTIDE SEQUENCE [LARGE SCALE GENOMIC DNA]</scope>
    <source>
        <strain evidence="2">ATCC 49526 / WA1</strain>
    </source>
</reference>
<evidence type="ECO:0000313" key="2">
    <source>
        <dbReference type="Proteomes" id="UP000001803"/>
    </source>
</evidence>
<dbReference type="AlphaFoldDB" id="A0A3B6VE18"/>
<dbReference type="RefSeq" id="WP_012670836.1">
    <property type="nucleotide sequence ID" value="NC_012225.1"/>
</dbReference>
<dbReference type="STRING" id="565034.BHWA1_01312"/>
<protein>
    <submittedName>
        <fullName evidence="1">Uncharacterized protein</fullName>
    </submittedName>
</protein>
<dbReference type="EMBL" id="CP001357">
    <property type="protein sequence ID" value="ACN83791.1"/>
    <property type="molecule type" value="Genomic_DNA"/>
</dbReference>
<proteinExistence type="predicted"/>
<keyword evidence="2" id="KW-1185">Reference proteome</keyword>
<dbReference type="KEGG" id="bhy:BHWA1_01312"/>
<gene>
    <name evidence="1" type="ordered locus">BHWA1_01312</name>
</gene>
<evidence type="ECO:0000313" key="1">
    <source>
        <dbReference type="EMBL" id="ACN83791.1"/>
    </source>
</evidence>
<organism evidence="1 2">
    <name type="scientific">Brachyspira hyodysenteriae (strain ATCC 49526 / WA1)</name>
    <dbReference type="NCBI Taxonomy" id="565034"/>
    <lineage>
        <taxon>Bacteria</taxon>
        <taxon>Pseudomonadati</taxon>
        <taxon>Spirochaetota</taxon>
        <taxon>Spirochaetia</taxon>
        <taxon>Brachyspirales</taxon>
        <taxon>Brachyspiraceae</taxon>
        <taxon>Brachyspira</taxon>
    </lineage>
</organism>
<dbReference type="Proteomes" id="UP000001803">
    <property type="component" value="Chromosome"/>
</dbReference>
<accession>A0A3B6VE18</accession>
<sequence>MKIQLYTYLVEPKELLSVCTDSAIEFFNIFSKELCSENKKRLVNRVVYNEELDIYMVISDYKMSNNFIFGSIMIIKNNLVKDISTLNMEEEDKIITKDLEIDKRKQISDIYNFYVKKNKVIITNGKRHNQSFFHYINHFIQNEFLEYSVSPLIQKISKSNENYNLSKIKNIKLSERYIKKNINTNYKKDGNIIKVLDNVNESLVKEIFPNSSVSIEEIKKTFDIEIILKIKKNLNEIQKSFRVLNPENLIIENNNGSQITGDQLTEKRIVEISEYVKNGMPNEEELLSEMSNYMEDIENENY</sequence>
<name>A0A3B6VE18_BRAHW</name>